<gene>
    <name evidence="4" type="ORF">LTRI10_LOCUS48187</name>
</gene>
<evidence type="ECO:0000256" key="1">
    <source>
        <dbReference type="ARBA" id="ARBA00010617"/>
    </source>
</evidence>
<evidence type="ECO:0000256" key="3">
    <source>
        <dbReference type="ARBA" id="ARBA00023004"/>
    </source>
</evidence>
<proteinExistence type="inferred from homology"/>
<reference evidence="4 5" key="1">
    <citation type="submission" date="2024-04" db="EMBL/GenBank/DDBJ databases">
        <authorList>
            <person name="Fracassetti M."/>
        </authorList>
    </citation>
    <scope>NUCLEOTIDE SEQUENCE [LARGE SCALE GENOMIC DNA]</scope>
</reference>
<comment type="similarity">
    <text evidence="1">Belongs to the cytochrome P450 family.</text>
</comment>
<dbReference type="GO" id="GO:0046872">
    <property type="term" value="F:metal ion binding"/>
    <property type="evidence" value="ECO:0007669"/>
    <property type="project" value="UniProtKB-KW"/>
</dbReference>
<name>A0AAV2GG98_9ROSI</name>
<evidence type="ECO:0000256" key="2">
    <source>
        <dbReference type="ARBA" id="ARBA00022723"/>
    </source>
</evidence>
<dbReference type="Proteomes" id="UP001497516">
    <property type="component" value="Chromosome 8"/>
</dbReference>
<dbReference type="PANTHER" id="PTHR47955">
    <property type="entry name" value="CYTOCHROME P450 FAMILY 71 PROTEIN"/>
    <property type="match status" value="1"/>
</dbReference>
<organism evidence="4 5">
    <name type="scientific">Linum trigynum</name>
    <dbReference type="NCBI Taxonomy" id="586398"/>
    <lineage>
        <taxon>Eukaryota</taxon>
        <taxon>Viridiplantae</taxon>
        <taxon>Streptophyta</taxon>
        <taxon>Embryophyta</taxon>
        <taxon>Tracheophyta</taxon>
        <taxon>Spermatophyta</taxon>
        <taxon>Magnoliopsida</taxon>
        <taxon>eudicotyledons</taxon>
        <taxon>Gunneridae</taxon>
        <taxon>Pentapetalae</taxon>
        <taxon>rosids</taxon>
        <taxon>fabids</taxon>
        <taxon>Malpighiales</taxon>
        <taxon>Linaceae</taxon>
        <taxon>Linum</taxon>
    </lineage>
</organism>
<protein>
    <submittedName>
        <fullName evidence="4">Uncharacterized protein</fullName>
    </submittedName>
</protein>
<dbReference type="PANTHER" id="PTHR47955:SF18">
    <property type="entry name" value="CYTOCHROME P450 71A1-LIKE"/>
    <property type="match status" value="1"/>
</dbReference>
<keyword evidence="2" id="KW-0479">Metal-binding</keyword>
<evidence type="ECO:0000313" key="4">
    <source>
        <dbReference type="EMBL" id="CAL1408610.1"/>
    </source>
</evidence>
<keyword evidence="5" id="KW-1185">Reference proteome</keyword>
<accession>A0AAV2GG98</accession>
<dbReference type="EMBL" id="OZ034821">
    <property type="protein sequence ID" value="CAL1408610.1"/>
    <property type="molecule type" value="Genomic_DNA"/>
</dbReference>
<keyword evidence="3" id="KW-0408">Iron</keyword>
<dbReference type="AlphaFoldDB" id="A0AAV2GG98"/>
<evidence type="ECO:0000313" key="5">
    <source>
        <dbReference type="Proteomes" id="UP001497516"/>
    </source>
</evidence>
<sequence>MAEGVSNGEKNFVPLLRRAVDILAQFCFQGSFPILGWVNALTGFDSKVRKVSREVNDFQDTVIDDHKKRVVVAEDDRFR</sequence>